<dbReference type="PANTHER" id="PTHR23277">
    <property type="entry name" value="NECTIN-RELATED"/>
    <property type="match status" value="1"/>
</dbReference>
<feature type="non-terminal residue" evidence="8">
    <location>
        <position position="247"/>
    </location>
</feature>
<dbReference type="GO" id="GO:0007156">
    <property type="term" value="P:homophilic cell adhesion via plasma membrane adhesion molecules"/>
    <property type="evidence" value="ECO:0007669"/>
    <property type="project" value="TreeGrafter"/>
</dbReference>
<dbReference type="AlphaFoldDB" id="A0A2G9R9L1"/>
<gene>
    <name evidence="8" type="ORF">AB205_0156250</name>
</gene>
<proteinExistence type="predicted"/>
<dbReference type="Gene3D" id="2.60.40.10">
    <property type="entry name" value="Immunoglobulins"/>
    <property type="match status" value="2"/>
</dbReference>
<name>A0A2G9R9L1_AQUCT</name>
<accession>A0A2G9R9L1</accession>
<dbReference type="SMART" id="SM00409">
    <property type="entry name" value="IG"/>
    <property type="match status" value="2"/>
</dbReference>
<evidence type="ECO:0000259" key="7">
    <source>
        <dbReference type="PROSITE" id="PS50835"/>
    </source>
</evidence>
<dbReference type="PROSITE" id="PS50835">
    <property type="entry name" value="IG_LIKE"/>
    <property type="match status" value="2"/>
</dbReference>
<dbReference type="InterPro" id="IPR003006">
    <property type="entry name" value="Ig/MHC_CS"/>
</dbReference>
<dbReference type="OrthoDB" id="8929156at2759"/>
<evidence type="ECO:0000256" key="1">
    <source>
        <dbReference type="ARBA" id="ARBA00004370"/>
    </source>
</evidence>
<dbReference type="Pfam" id="PF07654">
    <property type="entry name" value="C1-set"/>
    <property type="match status" value="1"/>
</dbReference>
<reference evidence="9" key="1">
    <citation type="journal article" date="2017" name="Nat. Commun.">
        <title>The North American bullfrog draft genome provides insight into hormonal regulation of long noncoding RNA.</title>
        <authorList>
            <person name="Hammond S.A."/>
            <person name="Warren R.L."/>
            <person name="Vandervalk B.P."/>
            <person name="Kucuk E."/>
            <person name="Khan H."/>
            <person name="Gibb E.A."/>
            <person name="Pandoh P."/>
            <person name="Kirk H."/>
            <person name="Zhao Y."/>
            <person name="Jones M."/>
            <person name="Mungall A.J."/>
            <person name="Coope R."/>
            <person name="Pleasance S."/>
            <person name="Moore R.A."/>
            <person name="Holt R.A."/>
            <person name="Round J.M."/>
            <person name="Ohora S."/>
            <person name="Walle B.V."/>
            <person name="Veldhoen N."/>
            <person name="Helbing C.C."/>
            <person name="Birol I."/>
        </authorList>
    </citation>
    <scope>NUCLEOTIDE SEQUENCE [LARGE SCALE GENOMIC DNA]</scope>
</reference>
<evidence type="ECO:0000256" key="5">
    <source>
        <dbReference type="ARBA" id="ARBA00023157"/>
    </source>
</evidence>
<dbReference type="InterPro" id="IPR036179">
    <property type="entry name" value="Ig-like_dom_sf"/>
</dbReference>
<dbReference type="PANTHER" id="PTHR23277:SF108">
    <property type="entry name" value="FASCICLIN-3"/>
    <property type="match status" value="1"/>
</dbReference>
<dbReference type="InterPro" id="IPR051427">
    <property type="entry name" value="Nectin/Nectin-like"/>
</dbReference>
<dbReference type="GO" id="GO:0005912">
    <property type="term" value="C:adherens junction"/>
    <property type="evidence" value="ECO:0007669"/>
    <property type="project" value="TreeGrafter"/>
</dbReference>
<feature type="domain" description="Ig-like" evidence="7">
    <location>
        <begin position="12"/>
        <end position="116"/>
    </location>
</feature>
<dbReference type="InterPro" id="IPR003599">
    <property type="entry name" value="Ig_sub"/>
</dbReference>
<dbReference type="InterPro" id="IPR013783">
    <property type="entry name" value="Ig-like_fold"/>
</dbReference>
<feature type="domain" description="Ig-like" evidence="7">
    <location>
        <begin position="119"/>
        <end position="221"/>
    </location>
</feature>
<evidence type="ECO:0000256" key="4">
    <source>
        <dbReference type="ARBA" id="ARBA00023136"/>
    </source>
</evidence>
<sequence length="247" mass="27281">MDSTSYIGALLGQNVTIPCVLTDKDQPEKDLNLNLVTDSVRWDMVSANGSEDNVYLFTNGRHTQYRQNSNVEGTGFKRGNASLTLYNVQQGDEGMYVCNVFVAGNKLTATHNVEVSAMPIVTLSHYEVTIAPGNEQSVTCYVNKFYPESVKIRWEKHSASSESSALDRETCISVPTKTSDGTFNVTSLMSVKPSSVQEDGDQYFCIVSHRSMKNDHSESFTVKVKEPPPTSHLPSIITFLVIIPVII</sequence>
<dbReference type="CDD" id="cd00098">
    <property type="entry name" value="IgC1"/>
    <property type="match status" value="1"/>
</dbReference>
<dbReference type="InterPro" id="IPR007110">
    <property type="entry name" value="Ig-like_dom"/>
</dbReference>
<dbReference type="SUPFAM" id="SSF48726">
    <property type="entry name" value="Immunoglobulin"/>
    <property type="match status" value="2"/>
</dbReference>
<dbReference type="GO" id="GO:0016020">
    <property type="term" value="C:membrane"/>
    <property type="evidence" value="ECO:0007669"/>
    <property type="project" value="UniProtKB-SubCell"/>
</dbReference>
<keyword evidence="2" id="KW-0732">Signal</keyword>
<keyword evidence="3" id="KW-0677">Repeat</keyword>
<comment type="subcellular location">
    <subcellularLocation>
        <location evidence="1">Membrane</location>
    </subcellularLocation>
</comment>
<keyword evidence="5" id="KW-1015">Disulfide bond</keyword>
<organism evidence="8 9">
    <name type="scientific">Aquarana catesbeiana</name>
    <name type="common">American bullfrog</name>
    <name type="synonym">Rana catesbeiana</name>
    <dbReference type="NCBI Taxonomy" id="8400"/>
    <lineage>
        <taxon>Eukaryota</taxon>
        <taxon>Metazoa</taxon>
        <taxon>Chordata</taxon>
        <taxon>Craniata</taxon>
        <taxon>Vertebrata</taxon>
        <taxon>Euteleostomi</taxon>
        <taxon>Amphibia</taxon>
        <taxon>Batrachia</taxon>
        <taxon>Anura</taxon>
        <taxon>Neobatrachia</taxon>
        <taxon>Ranoidea</taxon>
        <taxon>Ranidae</taxon>
        <taxon>Aquarana</taxon>
    </lineage>
</organism>
<dbReference type="EMBL" id="KV958585">
    <property type="protein sequence ID" value="PIO23981.1"/>
    <property type="molecule type" value="Genomic_DNA"/>
</dbReference>
<evidence type="ECO:0000256" key="3">
    <source>
        <dbReference type="ARBA" id="ARBA00022737"/>
    </source>
</evidence>
<keyword evidence="6" id="KW-0325">Glycoprotein</keyword>
<keyword evidence="9" id="KW-1185">Reference proteome</keyword>
<keyword evidence="4" id="KW-0472">Membrane</keyword>
<evidence type="ECO:0000313" key="8">
    <source>
        <dbReference type="EMBL" id="PIO23981.1"/>
    </source>
</evidence>
<dbReference type="SMART" id="SM00407">
    <property type="entry name" value="IGc1"/>
    <property type="match status" value="1"/>
</dbReference>
<evidence type="ECO:0000256" key="6">
    <source>
        <dbReference type="ARBA" id="ARBA00023180"/>
    </source>
</evidence>
<protein>
    <recommendedName>
        <fullName evidence="7">Ig-like domain-containing protein</fullName>
    </recommendedName>
</protein>
<dbReference type="PROSITE" id="PS00290">
    <property type="entry name" value="IG_MHC"/>
    <property type="match status" value="1"/>
</dbReference>
<dbReference type="Pfam" id="PF07686">
    <property type="entry name" value="V-set"/>
    <property type="match status" value="1"/>
</dbReference>
<dbReference type="InterPro" id="IPR003597">
    <property type="entry name" value="Ig_C1-set"/>
</dbReference>
<dbReference type="Proteomes" id="UP000228934">
    <property type="component" value="Unassembled WGS sequence"/>
</dbReference>
<evidence type="ECO:0000256" key="2">
    <source>
        <dbReference type="ARBA" id="ARBA00022729"/>
    </source>
</evidence>
<dbReference type="InterPro" id="IPR013106">
    <property type="entry name" value="Ig_V-set"/>
</dbReference>
<dbReference type="GO" id="GO:0007157">
    <property type="term" value="P:heterophilic cell-cell adhesion via plasma membrane cell adhesion molecules"/>
    <property type="evidence" value="ECO:0007669"/>
    <property type="project" value="TreeGrafter"/>
</dbReference>
<evidence type="ECO:0000313" key="9">
    <source>
        <dbReference type="Proteomes" id="UP000228934"/>
    </source>
</evidence>